<evidence type="ECO:0000259" key="2">
    <source>
        <dbReference type="Pfam" id="PF26215"/>
    </source>
</evidence>
<evidence type="ECO:0000313" key="3">
    <source>
        <dbReference type="EMBL" id="CAF2039168.1"/>
    </source>
</evidence>
<feature type="compositionally biased region" description="Polar residues" evidence="1">
    <location>
        <begin position="175"/>
        <end position="189"/>
    </location>
</feature>
<name>A0A816NSI6_9BILA</name>
<organism evidence="3 5">
    <name type="scientific">Rotaria magnacalcarata</name>
    <dbReference type="NCBI Taxonomy" id="392030"/>
    <lineage>
        <taxon>Eukaryota</taxon>
        <taxon>Metazoa</taxon>
        <taxon>Spiralia</taxon>
        <taxon>Gnathifera</taxon>
        <taxon>Rotifera</taxon>
        <taxon>Eurotatoria</taxon>
        <taxon>Bdelloidea</taxon>
        <taxon>Philodinida</taxon>
        <taxon>Philodinidae</taxon>
        <taxon>Rotaria</taxon>
    </lineage>
</organism>
<dbReference type="Proteomes" id="UP000663842">
    <property type="component" value="Unassembled WGS sequence"/>
</dbReference>
<dbReference type="Proteomes" id="UP000663887">
    <property type="component" value="Unassembled WGS sequence"/>
</dbReference>
<proteinExistence type="predicted"/>
<accession>A0A816NSI6</accession>
<gene>
    <name evidence="4" type="ORF">UXM345_LOCUS33047</name>
    <name evidence="3" type="ORF">XDN619_LOCUS6357</name>
</gene>
<dbReference type="AlphaFoldDB" id="A0A816NSI6"/>
<protein>
    <recommendedName>
        <fullName evidence="2">Helix-turn-helix domain-containing protein</fullName>
    </recommendedName>
</protein>
<dbReference type="EMBL" id="CAJOBF010010630">
    <property type="protein sequence ID" value="CAF4294191.1"/>
    <property type="molecule type" value="Genomic_DNA"/>
</dbReference>
<dbReference type="PANTHER" id="PTHR21301">
    <property type="entry name" value="REVERSE TRANSCRIPTASE"/>
    <property type="match status" value="1"/>
</dbReference>
<evidence type="ECO:0000313" key="5">
    <source>
        <dbReference type="Proteomes" id="UP000663887"/>
    </source>
</evidence>
<dbReference type="Pfam" id="PF26215">
    <property type="entry name" value="HTH_animal"/>
    <property type="match status" value="1"/>
</dbReference>
<feature type="domain" description="Helix-turn-helix" evidence="2">
    <location>
        <begin position="54"/>
        <end position="114"/>
    </location>
</feature>
<dbReference type="EMBL" id="CAJNRG010001819">
    <property type="protein sequence ID" value="CAF2039168.1"/>
    <property type="molecule type" value="Genomic_DNA"/>
</dbReference>
<evidence type="ECO:0000256" key="1">
    <source>
        <dbReference type="SAM" id="MobiDB-lite"/>
    </source>
</evidence>
<reference evidence="3" key="1">
    <citation type="submission" date="2021-02" db="EMBL/GenBank/DDBJ databases">
        <authorList>
            <person name="Nowell W R."/>
        </authorList>
    </citation>
    <scope>NUCLEOTIDE SEQUENCE</scope>
</reference>
<evidence type="ECO:0000313" key="4">
    <source>
        <dbReference type="EMBL" id="CAF4294191.1"/>
    </source>
</evidence>
<feature type="region of interest" description="Disordered" evidence="1">
    <location>
        <begin position="147"/>
        <end position="189"/>
    </location>
</feature>
<sequence>MGSSLTLTLANIFIYVDDIFMTWNKSEEELRKLLDYVNTWHPNIKLDYKIAEPYLTPFISHHPQHVFINIIQTSLARAARYSSAFEAFNYEQSYIKLMLPYNGYPSTLIENEFHRYLSDYISASPVLPLIDNEKKFFQRRKKLLGQPTPRQSQVALGAATADIDNDQVDDETKQPNESPTKLDTTTIAN</sequence>
<comment type="caution">
    <text evidence="3">The sequence shown here is derived from an EMBL/GenBank/DDBJ whole genome shotgun (WGS) entry which is preliminary data.</text>
</comment>
<dbReference type="PANTHER" id="PTHR21301:SF10">
    <property type="entry name" value="REVERSE TRANSCRIPTASE DOMAIN-CONTAINING PROTEIN"/>
    <property type="match status" value="1"/>
</dbReference>
<dbReference type="InterPro" id="IPR058912">
    <property type="entry name" value="HTH_animal"/>
</dbReference>